<dbReference type="GO" id="GO:0009236">
    <property type="term" value="P:cobalamin biosynthetic process"/>
    <property type="evidence" value="ECO:0007669"/>
    <property type="project" value="UniProtKB-KW"/>
</dbReference>
<dbReference type="Gene3D" id="3.40.50.720">
    <property type="entry name" value="NAD(P)-binding Rossmann-like Domain"/>
    <property type="match status" value="1"/>
</dbReference>
<dbReference type="GO" id="GO:0032259">
    <property type="term" value="P:methylation"/>
    <property type="evidence" value="ECO:0007669"/>
    <property type="project" value="UniProtKB-KW"/>
</dbReference>
<evidence type="ECO:0000256" key="12">
    <source>
        <dbReference type="ARBA" id="ARBA00025705"/>
    </source>
</evidence>
<evidence type="ECO:0000256" key="6">
    <source>
        <dbReference type="ARBA" id="ARBA00022691"/>
    </source>
</evidence>
<feature type="domain" description="Tetrapyrrole methylase" evidence="16">
    <location>
        <begin position="219"/>
        <end position="423"/>
    </location>
</feature>
<dbReference type="InterPro" id="IPR036291">
    <property type="entry name" value="NAD(P)-bd_dom_sf"/>
</dbReference>
<dbReference type="PANTHER" id="PTHR45790:SF3">
    <property type="entry name" value="S-ADENOSYL-L-METHIONINE-DEPENDENT UROPORPHYRINOGEN III METHYLTRANSFERASE, CHLOROPLASTIC"/>
    <property type="match status" value="1"/>
</dbReference>
<feature type="active site" description="Proton acceptor" evidence="14">
    <location>
        <position position="249"/>
    </location>
</feature>
<evidence type="ECO:0000256" key="15">
    <source>
        <dbReference type="RuleBase" id="RU003960"/>
    </source>
</evidence>
<evidence type="ECO:0000256" key="7">
    <source>
        <dbReference type="ARBA" id="ARBA00023002"/>
    </source>
</evidence>
<dbReference type="Gene3D" id="3.40.1010.10">
    <property type="entry name" value="Cobalt-precorrin-4 Transmethylase, Domain 1"/>
    <property type="match status" value="1"/>
</dbReference>
<dbReference type="GO" id="GO:0051287">
    <property type="term" value="F:NAD binding"/>
    <property type="evidence" value="ECO:0007669"/>
    <property type="project" value="InterPro"/>
</dbReference>
<dbReference type="Pfam" id="PF10414">
    <property type="entry name" value="CysG_dimeriser"/>
    <property type="match status" value="1"/>
</dbReference>
<evidence type="ECO:0000256" key="11">
    <source>
        <dbReference type="ARBA" id="ARBA00023268"/>
    </source>
</evidence>
<dbReference type="InterPro" id="IPR035996">
    <property type="entry name" value="4pyrrol_Methylase_sf"/>
</dbReference>
<dbReference type="InterPro" id="IPR019478">
    <property type="entry name" value="Sirohaem_synthase_dimer_dom"/>
</dbReference>
<comment type="similarity">
    <text evidence="2 15">Belongs to the precorrin methyltransferase family.</text>
</comment>
<dbReference type="NCBIfam" id="TIGR01469">
    <property type="entry name" value="cobA_cysG_Cterm"/>
    <property type="match status" value="1"/>
</dbReference>
<dbReference type="Gene3D" id="3.30.950.10">
    <property type="entry name" value="Methyltransferase, Cobalt-precorrin-4 Transmethylase, Domain 2"/>
    <property type="match status" value="1"/>
</dbReference>
<dbReference type="InterPro" id="IPR014777">
    <property type="entry name" value="4pyrrole_Mease_sub1"/>
</dbReference>
<dbReference type="InterPro" id="IPR000878">
    <property type="entry name" value="4pyrrol_Mease"/>
</dbReference>
<evidence type="ECO:0000259" key="16">
    <source>
        <dbReference type="Pfam" id="PF00590"/>
    </source>
</evidence>
<gene>
    <name evidence="18" type="primary">cysG</name>
    <name evidence="18" type="ORF">KIN_35420</name>
</gene>
<dbReference type="EMBL" id="BLJE01000004">
    <property type="protein sequence ID" value="GFE66468.1"/>
    <property type="molecule type" value="Genomic_DNA"/>
</dbReference>
<dbReference type="InterPro" id="IPR003043">
    <property type="entry name" value="Uropor_MeTrfase_CS"/>
</dbReference>
<accession>A0A6N6JMF4</accession>
<protein>
    <submittedName>
        <fullName evidence="18">Uroporphyrinogen-III C-methyltransferase</fullName>
    </submittedName>
</protein>
<name>A0A6N6JMF4_9RHOB</name>
<keyword evidence="19" id="KW-1185">Reference proteome</keyword>
<dbReference type="Gene3D" id="1.10.8.210">
    <property type="entry name" value="Sirohaem synthase, dimerisation domain"/>
    <property type="match status" value="1"/>
</dbReference>
<dbReference type="OrthoDB" id="9815856at2"/>
<reference evidence="18 19" key="1">
    <citation type="submission" date="2019-12" db="EMBL/GenBank/DDBJ databases">
        <title>Litoreibacter badius sp. nov., a novel bacteriochlorophyll a-containing bacterium in the genus Litoreibacter.</title>
        <authorList>
            <person name="Kanamuro M."/>
            <person name="Takabe Y."/>
            <person name="Mori K."/>
            <person name="Takaichi S."/>
            <person name="Hanada S."/>
        </authorList>
    </citation>
    <scope>NUCLEOTIDE SEQUENCE [LARGE SCALE GENOMIC DNA]</scope>
    <source>
        <strain evidence="18 19">K6</strain>
    </source>
</reference>
<evidence type="ECO:0000256" key="10">
    <source>
        <dbReference type="ARBA" id="ARBA00023244"/>
    </source>
</evidence>
<dbReference type="PANTHER" id="PTHR45790">
    <property type="entry name" value="SIROHEME SYNTHASE-RELATED"/>
    <property type="match status" value="1"/>
</dbReference>
<evidence type="ECO:0000313" key="18">
    <source>
        <dbReference type="EMBL" id="GFE66468.1"/>
    </source>
</evidence>
<comment type="catalytic activity">
    <reaction evidence="13">
        <text>precorrin-2 + NAD(+) = sirohydrochlorin + NADH + 2 H(+)</text>
        <dbReference type="Rhea" id="RHEA:15613"/>
        <dbReference type="ChEBI" id="CHEBI:15378"/>
        <dbReference type="ChEBI" id="CHEBI:57540"/>
        <dbReference type="ChEBI" id="CHEBI:57945"/>
        <dbReference type="ChEBI" id="CHEBI:58351"/>
        <dbReference type="ChEBI" id="CHEBI:58827"/>
        <dbReference type="EC" id="1.3.1.76"/>
    </reaction>
</comment>
<evidence type="ECO:0000259" key="17">
    <source>
        <dbReference type="Pfam" id="PF10414"/>
    </source>
</evidence>
<sequence>MKTFPMFLQMAGRRVVIAGGGEQAAQKTRLMLKTEAKIHVLSPELDAELQGLANDGRITQDPTAVSAESFANSALVFVATGCPGADAALHALAKEAGATVNVVDQPHLCDAITPSIVDRDPVVVAIGTEGTAPVLARQIKTRMEQMLEPRLGDLAAVAGRLRSAAMARLAPRARRDLWRWVFNDAPRSAHGRGAEREAARLIKEAIQTGTFGTAAGGSVALVGAGPGGKDLITLRGVQRLQEADVIFYDRLVDPEVLELARRDAERIYVGKKPGCHSWPQDKISATLVAAAKQGQRVVRLKCGDPGIFGRGAEEISALESADIPFEIVPGVTAASAAAAAQKTVLTERGVVDTLILTTGHLDDGPTAPDWLADIRPGTSVAFYMSVSSAHLIEERLTQSSYHDRMDVTIVANAQCPEQKILNCVPSQIARTLADHRIRNTAIILLKTPKLAEKQADGHVFDHSTKLHAIAG</sequence>
<dbReference type="Pfam" id="PF00590">
    <property type="entry name" value="TP_methylase"/>
    <property type="match status" value="1"/>
</dbReference>
<keyword evidence="5 15" id="KW-0808">Transferase</keyword>
<evidence type="ECO:0000256" key="13">
    <source>
        <dbReference type="ARBA" id="ARBA00047561"/>
    </source>
</evidence>
<dbReference type="Gene3D" id="3.30.160.110">
    <property type="entry name" value="Siroheme synthase, domain 2"/>
    <property type="match status" value="1"/>
</dbReference>
<dbReference type="RefSeq" id="WP_159809498.1">
    <property type="nucleotide sequence ID" value="NZ_BLJE01000004.1"/>
</dbReference>
<dbReference type="InterPro" id="IPR006367">
    <property type="entry name" value="Sirohaem_synthase_N"/>
</dbReference>
<dbReference type="PIRSF" id="PIRSF036426">
    <property type="entry name" value="Sirohaem_synth"/>
    <property type="match status" value="1"/>
</dbReference>
<dbReference type="InterPro" id="IPR012409">
    <property type="entry name" value="Sirohaem_synth"/>
</dbReference>
<evidence type="ECO:0000256" key="3">
    <source>
        <dbReference type="ARBA" id="ARBA00022573"/>
    </source>
</evidence>
<keyword evidence="9" id="KW-0456">Lyase</keyword>
<dbReference type="UniPathway" id="UPA00262">
    <property type="reaction ID" value="UER00211"/>
</dbReference>
<keyword evidence="6" id="KW-0949">S-adenosyl-L-methionine</keyword>
<keyword evidence="4 15" id="KW-0489">Methyltransferase</keyword>
<dbReference type="InterPro" id="IPR050161">
    <property type="entry name" value="Siro_Cobalamin_biosynth"/>
</dbReference>
<dbReference type="SUPFAM" id="SSF53790">
    <property type="entry name" value="Tetrapyrrole methylase"/>
    <property type="match status" value="1"/>
</dbReference>
<feature type="domain" description="Sirohaem synthase dimerisation" evidence="17">
    <location>
        <begin position="150"/>
        <end position="206"/>
    </location>
</feature>
<feature type="active site" description="Proton donor" evidence="14">
    <location>
        <position position="271"/>
    </location>
</feature>
<dbReference type="InterPro" id="IPR014776">
    <property type="entry name" value="4pyrrole_Mease_sub2"/>
</dbReference>
<comment type="pathway">
    <text evidence="12">Porphyrin-containing compound metabolism; siroheme biosynthesis; precorrin-2 from uroporphyrinogen III: step 1/1.</text>
</comment>
<dbReference type="CDD" id="cd11642">
    <property type="entry name" value="SUMT"/>
    <property type="match status" value="1"/>
</dbReference>
<dbReference type="NCBIfam" id="NF004790">
    <property type="entry name" value="PRK06136.1"/>
    <property type="match status" value="1"/>
</dbReference>
<comment type="caution">
    <text evidence="18">The sequence shown here is derived from an EMBL/GenBank/DDBJ whole genome shotgun (WGS) entry which is preliminary data.</text>
</comment>
<proteinExistence type="inferred from homology"/>
<dbReference type="GO" id="GO:0051266">
    <property type="term" value="F:sirohydrochlorin ferrochelatase activity"/>
    <property type="evidence" value="ECO:0007669"/>
    <property type="project" value="InterPro"/>
</dbReference>
<evidence type="ECO:0000313" key="19">
    <source>
        <dbReference type="Proteomes" id="UP000436822"/>
    </source>
</evidence>
<dbReference type="PROSITE" id="PS00840">
    <property type="entry name" value="SUMT_2"/>
    <property type="match status" value="1"/>
</dbReference>
<dbReference type="InterPro" id="IPR037115">
    <property type="entry name" value="Sirohaem_synt_dimer_dom_sf"/>
</dbReference>
<keyword evidence="11" id="KW-0511">Multifunctional enzyme</keyword>
<dbReference type="SUPFAM" id="SSF51735">
    <property type="entry name" value="NAD(P)-binding Rossmann-fold domains"/>
    <property type="match status" value="1"/>
</dbReference>
<dbReference type="NCBIfam" id="TIGR01470">
    <property type="entry name" value="cysG_Nterm"/>
    <property type="match status" value="1"/>
</dbReference>
<dbReference type="FunFam" id="3.40.1010.10:FF:000001">
    <property type="entry name" value="Siroheme synthase"/>
    <property type="match status" value="1"/>
</dbReference>
<evidence type="ECO:0000256" key="2">
    <source>
        <dbReference type="ARBA" id="ARBA00005879"/>
    </source>
</evidence>
<dbReference type="GO" id="GO:0019354">
    <property type="term" value="P:siroheme biosynthetic process"/>
    <property type="evidence" value="ECO:0007669"/>
    <property type="project" value="UniProtKB-UniPathway"/>
</dbReference>
<evidence type="ECO:0000256" key="5">
    <source>
        <dbReference type="ARBA" id="ARBA00022679"/>
    </source>
</evidence>
<dbReference type="PROSITE" id="PS00839">
    <property type="entry name" value="SUMT_1"/>
    <property type="match status" value="1"/>
</dbReference>
<dbReference type="NCBIfam" id="NF007922">
    <property type="entry name" value="PRK10637.1"/>
    <property type="match status" value="1"/>
</dbReference>
<evidence type="ECO:0000256" key="1">
    <source>
        <dbReference type="ARBA" id="ARBA00005010"/>
    </source>
</evidence>
<dbReference type="Proteomes" id="UP000436822">
    <property type="component" value="Unassembled WGS sequence"/>
</dbReference>
<keyword evidence="8" id="KW-0520">NAD</keyword>
<keyword evidence="7" id="KW-0560">Oxidoreductase</keyword>
<evidence type="ECO:0000256" key="8">
    <source>
        <dbReference type="ARBA" id="ARBA00023027"/>
    </source>
</evidence>
<dbReference type="GO" id="GO:0004851">
    <property type="term" value="F:uroporphyrin-III C-methyltransferase activity"/>
    <property type="evidence" value="ECO:0007669"/>
    <property type="project" value="InterPro"/>
</dbReference>
<evidence type="ECO:0000256" key="14">
    <source>
        <dbReference type="PIRSR" id="PIRSR036426-1"/>
    </source>
</evidence>
<dbReference type="InterPro" id="IPR006366">
    <property type="entry name" value="CobA/CysG_C"/>
</dbReference>
<evidence type="ECO:0000256" key="4">
    <source>
        <dbReference type="ARBA" id="ARBA00022603"/>
    </source>
</evidence>
<dbReference type="GO" id="GO:0043115">
    <property type="term" value="F:precorrin-2 dehydrogenase activity"/>
    <property type="evidence" value="ECO:0007669"/>
    <property type="project" value="UniProtKB-EC"/>
</dbReference>
<keyword evidence="10" id="KW-0627">Porphyrin biosynthesis</keyword>
<dbReference type="AlphaFoldDB" id="A0A6N6JMF4"/>
<keyword evidence="3" id="KW-0169">Cobalamin biosynthesis</keyword>
<dbReference type="SUPFAM" id="SSF75615">
    <property type="entry name" value="Siroheme synthase middle domains-like"/>
    <property type="match status" value="1"/>
</dbReference>
<comment type="pathway">
    <text evidence="1">Porphyrin-containing compound metabolism; siroheme biosynthesis; sirohydrochlorin from precorrin-2: step 1/1.</text>
</comment>
<organism evidence="18 19">
    <name type="scientific">Litoreibacter roseus</name>
    <dbReference type="NCBI Taxonomy" id="2601869"/>
    <lineage>
        <taxon>Bacteria</taxon>
        <taxon>Pseudomonadati</taxon>
        <taxon>Pseudomonadota</taxon>
        <taxon>Alphaproteobacteria</taxon>
        <taxon>Rhodobacterales</taxon>
        <taxon>Roseobacteraceae</taxon>
        <taxon>Litoreibacter</taxon>
    </lineage>
</organism>
<evidence type="ECO:0000256" key="9">
    <source>
        <dbReference type="ARBA" id="ARBA00023239"/>
    </source>
</evidence>
<dbReference type="Pfam" id="PF13241">
    <property type="entry name" value="NAD_binding_7"/>
    <property type="match status" value="1"/>
</dbReference>